<sequence length="387" mass="42155">MAQDTTQDSRSKERTAPEPEDSRKPDSPTEISKPSWGYVFKRAASEFSKDDCTDLAASLTYFAVLSLFPALLAIVSLLGVFGQGEATTRAITDFLGQYAPAELVTLLEGPINNLTTSTGAGLALFTGLLGALWTASGYTGAFGRAMNRIYEVEEGRPVWKLRPMNILVTLMLVLIVVLIMLMVLLSGGIAQWVGDLVGLGSTAVTVWNIAKWPVVVAFAIVLIAVLYYFTPNVQQPKFRWISMGSIVALLVAALAAAAFTWYVINFATYNATYGIIGSVIILLLGLWIINNVLLLGAEIDAEVERGRQLQGGIKAEETIQLPPRDTRQVDKKEKKEEKLVDQGRKLRLEHEHLDYSSGDSDKSSDKSSDESSGQDADRDSRTASGRS</sequence>
<proteinExistence type="predicted"/>
<feature type="transmembrane region" description="Helical" evidence="7">
    <location>
        <begin position="209"/>
        <end position="229"/>
    </location>
</feature>
<dbReference type="PANTHER" id="PTHR30213:SF0">
    <property type="entry name" value="UPF0761 MEMBRANE PROTEIN YIHY"/>
    <property type="match status" value="1"/>
</dbReference>
<gene>
    <name evidence="8" type="ORF">AVL61_04585</name>
</gene>
<dbReference type="AlphaFoldDB" id="A0A0W8I7Q3"/>
<dbReference type="EMBL" id="LQBK01000033">
    <property type="protein sequence ID" value="KUG55418.1"/>
    <property type="molecule type" value="Genomic_DNA"/>
</dbReference>
<evidence type="ECO:0000256" key="2">
    <source>
        <dbReference type="ARBA" id="ARBA00022475"/>
    </source>
</evidence>
<evidence type="ECO:0000313" key="9">
    <source>
        <dbReference type="Proteomes" id="UP000053512"/>
    </source>
</evidence>
<evidence type="ECO:0000256" key="6">
    <source>
        <dbReference type="SAM" id="MobiDB-lite"/>
    </source>
</evidence>
<dbReference type="RefSeq" id="WP_058874680.1">
    <property type="nucleotide sequence ID" value="NZ_LQBK01000033.1"/>
</dbReference>
<dbReference type="Pfam" id="PF03631">
    <property type="entry name" value="Virul_fac_BrkB"/>
    <property type="match status" value="1"/>
</dbReference>
<feature type="region of interest" description="Disordered" evidence="6">
    <location>
        <begin position="1"/>
        <end position="31"/>
    </location>
</feature>
<dbReference type="STRING" id="136273.GY22_13885"/>
<dbReference type="Proteomes" id="UP000053512">
    <property type="component" value="Unassembled WGS sequence"/>
</dbReference>
<evidence type="ECO:0000256" key="3">
    <source>
        <dbReference type="ARBA" id="ARBA00022692"/>
    </source>
</evidence>
<feature type="compositionally biased region" description="Basic and acidic residues" evidence="6">
    <location>
        <begin position="324"/>
        <end position="381"/>
    </location>
</feature>
<evidence type="ECO:0000256" key="5">
    <source>
        <dbReference type="ARBA" id="ARBA00023136"/>
    </source>
</evidence>
<evidence type="ECO:0000256" key="4">
    <source>
        <dbReference type="ARBA" id="ARBA00022989"/>
    </source>
</evidence>
<evidence type="ECO:0000256" key="1">
    <source>
        <dbReference type="ARBA" id="ARBA00004651"/>
    </source>
</evidence>
<feature type="transmembrane region" description="Helical" evidence="7">
    <location>
        <begin position="122"/>
        <end position="143"/>
    </location>
</feature>
<feature type="transmembrane region" description="Helical" evidence="7">
    <location>
        <begin position="59"/>
        <end position="81"/>
    </location>
</feature>
<keyword evidence="5 7" id="KW-0472">Membrane</keyword>
<accession>A0A0W8I7Q3</accession>
<dbReference type="InterPro" id="IPR017039">
    <property type="entry name" value="Virul_fac_BrkB"/>
</dbReference>
<dbReference type="OrthoDB" id="9781030at2"/>
<feature type="region of interest" description="Disordered" evidence="6">
    <location>
        <begin position="324"/>
        <end position="387"/>
    </location>
</feature>
<keyword evidence="4 7" id="KW-1133">Transmembrane helix</keyword>
<feature type="transmembrane region" description="Helical" evidence="7">
    <location>
        <begin position="270"/>
        <end position="289"/>
    </location>
</feature>
<feature type="compositionally biased region" description="Basic and acidic residues" evidence="6">
    <location>
        <begin position="7"/>
        <end position="27"/>
    </location>
</feature>
<comment type="caution">
    <text evidence="8">The sequence shown here is derived from an EMBL/GenBank/DDBJ whole genome shotgun (WGS) entry which is preliminary data.</text>
</comment>
<dbReference type="GO" id="GO:0005886">
    <property type="term" value="C:plasma membrane"/>
    <property type="evidence" value="ECO:0007669"/>
    <property type="project" value="UniProtKB-SubCell"/>
</dbReference>
<comment type="subcellular location">
    <subcellularLocation>
        <location evidence="1">Cell membrane</location>
        <topology evidence="1">Multi-pass membrane protein</topology>
    </subcellularLocation>
</comment>
<dbReference type="NCBIfam" id="TIGR00765">
    <property type="entry name" value="yihY_not_rbn"/>
    <property type="match status" value="1"/>
</dbReference>
<feature type="transmembrane region" description="Helical" evidence="7">
    <location>
        <begin position="164"/>
        <end position="189"/>
    </location>
</feature>
<keyword evidence="3 7" id="KW-0812">Transmembrane</keyword>
<keyword evidence="2" id="KW-1003">Cell membrane</keyword>
<evidence type="ECO:0000256" key="7">
    <source>
        <dbReference type="SAM" id="Phobius"/>
    </source>
</evidence>
<organism evidence="8 9">
    <name type="scientific">Kocuria rosea subsp. polaris</name>
    <dbReference type="NCBI Taxonomy" id="136273"/>
    <lineage>
        <taxon>Bacteria</taxon>
        <taxon>Bacillati</taxon>
        <taxon>Actinomycetota</taxon>
        <taxon>Actinomycetes</taxon>
        <taxon>Micrococcales</taxon>
        <taxon>Micrococcaceae</taxon>
        <taxon>Kocuria</taxon>
    </lineage>
</organism>
<feature type="transmembrane region" description="Helical" evidence="7">
    <location>
        <begin position="241"/>
        <end position="264"/>
    </location>
</feature>
<evidence type="ECO:0000313" key="8">
    <source>
        <dbReference type="EMBL" id="KUG55418.1"/>
    </source>
</evidence>
<protein>
    <submittedName>
        <fullName evidence="8">Ribonuclease BN</fullName>
    </submittedName>
</protein>
<reference evidence="9" key="1">
    <citation type="submission" date="2015-12" db="EMBL/GenBank/DDBJ databases">
        <authorList>
            <person name="Nair G.R."/>
            <person name="Kaur G."/>
            <person name="Mayilraj S."/>
        </authorList>
    </citation>
    <scope>NUCLEOTIDE SEQUENCE [LARGE SCALE GENOMIC DNA]</scope>
    <source>
        <strain evidence="9">CD08_4</strain>
    </source>
</reference>
<dbReference type="PANTHER" id="PTHR30213">
    <property type="entry name" value="INNER MEMBRANE PROTEIN YHJD"/>
    <property type="match status" value="1"/>
</dbReference>
<name>A0A0W8I7Q3_KOCRO</name>